<dbReference type="Gene3D" id="3.30.530.20">
    <property type="match status" value="1"/>
</dbReference>
<sequence length="148" mass="16328">MITMQREVSSDVAPDVAFAYLADFTTTELWDPGTIRTVRVSGDGGVGTRYQNTSRFAGRVSTIDYVVTALRPGQSIDLRGENTSVISCDAITVTAQQNGCLISYRVTFAFQGWLRWIEPVLRPAVTRLLDDGVRGLRAELRRLGEQGI</sequence>
<evidence type="ECO:0000313" key="1">
    <source>
        <dbReference type="EMBL" id="ORV47535.1"/>
    </source>
</evidence>
<dbReference type="EMBL" id="LQOT01000030">
    <property type="protein sequence ID" value="ORV47535.1"/>
    <property type="molecule type" value="Genomic_DNA"/>
</dbReference>
<dbReference type="Proteomes" id="UP000193465">
    <property type="component" value="Unassembled WGS sequence"/>
</dbReference>
<evidence type="ECO:0000313" key="2">
    <source>
        <dbReference type="Proteomes" id="UP000193465"/>
    </source>
</evidence>
<comment type="caution">
    <text evidence="1">The sequence shown here is derived from an EMBL/GenBank/DDBJ whole genome shotgun (WGS) entry which is preliminary data.</text>
</comment>
<dbReference type="AlphaFoldDB" id="A0A1X1TSF3"/>
<dbReference type="Pfam" id="PF10604">
    <property type="entry name" value="Polyketide_cyc2"/>
    <property type="match status" value="1"/>
</dbReference>
<dbReference type="InterPro" id="IPR023393">
    <property type="entry name" value="START-like_dom_sf"/>
</dbReference>
<dbReference type="RefSeq" id="WP_085128314.1">
    <property type="nucleotide sequence ID" value="NZ_LQOT01000030.1"/>
</dbReference>
<accession>A0A1X1TSF3</accession>
<gene>
    <name evidence="1" type="ORF">AWC02_08640</name>
</gene>
<dbReference type="SUPFAM" id="SSF55961">
    <property type="entry name" value="Bet v1-like"/>
    <property type="match status" value="1"/>
</dbReference>
<keyword evidence="2" id="KW-1185">Reference proteome</keyword>
<organism evidence="1 2">
    <name type="scientific">Mycolicibacter engbaekii</name>
    <dbReference type="NCBI Taxonomy" id="188915"/>
    <lineage>
        <taxon>Bacteria</taxon>
        <taxon>Bacillati</taxon>
        <taxon>Actinomycetota</taxon>
        <taxon>Actinomycetes</taxon>
        <taxon>Mycobacteriales</taxon>
        <taxon>Mycobacteriaceae</taxon>
        <taxon>Mycolicibacter</taxon>
    </lineage>
</organism>
<name>A0A1X1TSF3_9MYCO</name>
<dbReference type="InterPro" id="IPR019587">
    <property type="entry name" value="Polyketide_cyclase/dehydratase"/>
</dbReference>
<dbReference type="STRING" id="188915.AWC02_08640"/>
<proteinExistence type="predicted"/>
<reference evidence="1 2" key="1">
    <citation type="submission" date="2016-01" db="EMBL/GenBank/DDBJ databases">
        <title>The new phylogeny of the genus Mycobacterium.</title>
        <authorList>
            <person name="Tarcisio F."/>
            <person name="Conor M."/>
            <person name="Antonella G."/>
            <person name="Elisabetta G."/>
            <person name="Giulia F.S."/>
            <person name="Sara T."/>
            <person name="Anna F."/>
            <person name="Clotilde B."/>
            <person name="Roberto B."/>
            <person name="Veronica D.S."/>
            <person name="Fabio R."/>
            <person name="Monica P."/>
            <person name="Olivier J."/>
            <person name="Enrico T."/>
            <person name="Nicola S."/>
        </authorList>
    </citation>
    <scope>NUCLEOTIDE SEQUENCE [LARGE SCALE GENOMIC DNA]</scope>
    <source>
        <strain evidence="1 2">ATCC 27353</strain>
    </source>
</reference>
<protein>
    <submittedName>
        <fullName evidence="1">Polyketide cyclase</fullName>
    </submittedName>
</protein>